<comment type="caution">
    <text evidence="1">The sequence shown here is derived from an EMBL/GenBank/DDBJ whole genome shotgun (WGS) entry which is preliminary data.</text>
</comment>
<dbReference type="EMBL" id="LGPB01000139">
    <property type="protein sequence ID" value="KRG09594.1"/>
    <property type="molecule type" value="Genomic_DNA"/>
</dbReference>
<accession>A0A0Q9XVY1</accession>
<organism evidence="1 2">
    <name type="scientific">Lederbergia galactosidilytica</name>
    <dbReference type="NCBI Taxonomy" id="217031"/>
    <lineage>
        <taxon>Bacteria</taxon>
        <taxon>Bacillati</taxon>
        <taxon>Bacillota</taxon>
        <taxon>Bacilli</taxon>
        <taxon>Bacillales</taxon>
        <taxon>Bacillaceae</taxon>
        <taxon>Lederbergia</taxon>
    </lineage>
</organism>
<dbReference type="PATRIC" id="fig|217031.4.peg.7766"/>
<protein>
    <submittedName>
        <fullName evidence="1">Uncharacterized protein</fullName>
    </submittedName>
</protein>
<dbReference type="AlphaFoldDB" id="A0A0Q9XVY1"/>
<evidence type="ECO:0000313" key="2">
    <source>
        <dbReference type="Proteomes" id="UP000053881"/>
    </source>
</evidence>
<proteinExistence type="predicted"/>
<name>A0A0Q9XVY1_9BACI</name>
<gene>
    <name evidence="1" type="ORF">ACA29_22875</name>
</gene>
<dbReference type="Proteomes" id="UP000053881">
    <property type="component" value="Unassembled WGS sequence"/>
</dbReference>
<reference evidence="1 2" key="1">
    <citation type="submission" date="2015-06" db="EMBL/GenBank/DDBJ databases">
        <title>Genome sequencing project of Bacillus galactosidilyticus PL133.</title>
        <authorList>
            <person name="Gaiero J."/>
            <person name="Nicol R."/>
            <person name="Habash M."/>
        </authorList>
    </citation>
    <scope>NUCLEOTIDE SEQUENCE [LARGE SCALE GENOMIC DNA]</scope>
    <source>
        <strain evidence="1 2">PL133</strain>
    </source>
</reference>
<evidence type="ECO:0000313" key="1">
    <source>
        <dbReference type="EMBL" id="KRG09594.1"/>
    </source>
</evidence>
<sequence>MDPAVIELASNWPEAAQTDLQEAIEKGESYSIALVGSLALGGDDGWAAMLKKALEKGYGEDVVDVKLFEYDSTSTEFINEEQYEDVVDFSPKLVLYEPFILEDNGIVDVEENHANIDFFLKELPDAVVLLQPARPVPDSSIIMPILISSLRSFQMRSCFYNQRALFLTPVFIRCKWRI</sequence>